<gene>
    <name evidence="4" type="ORF">GZH47_23280</name>
</gene>
<dbReference type="CDD" id="cd04301">
    <property type="entry name" value="NAT_SF"/>
    <property type="match status" value="1"/>
</dbReference>
<dbReference type="InterPro" id="IPR016181">
    <property type="entry name" value="Acyl_CoA_acyltransferase"/>
</dbReference>
<dbReference type="GO" id="GO:0016747">
    <property type="term" value="F:acyltransferase activity, transferring groups other than amino-acyl groups"/>
    <property type="evidence" value="ECO:0007669"/>
    <property type="project" value="InterPro"/>
</dbReference>
<organism evidence="4 5">
    <name type="scientific">Paenibacillus rhizovicinus</name>
    <dbReference type="NCBI Taxonomy" id="2704463"/>
    <lineage>
        <taxon>Bacteria</taxon>
        <taxon>Bacillati</taxon>
        <taxon>Bacillota</taxon>
        <taxon>Bacilli</taxon>
        <taxon>Bacillales</taxon>
        <taxon>Paenibacillaceae</taxon>
        <taxon>Paenibacillus</taxon>
    </lineage>
</organism>
<sequence>MGEEHARPVDFTGPAENTSFIIRSAEADEIPIVHRIMRQAFEQFRDRIIPPSGALLEEIADIEAKFKRGGGALLAWLGGEAVGSVQIDFAADYMYIGRLSVVDSARGLGLGTALMEAAERIAVGRGYVETRIGVRLSVPKNVPFYLGMGYEVLEHREYPARTDSWYVMRKRLEGAER</sequence>
<evidence type="ECO:0000313" key="4">
    <source>
        <dbReference type="EMBL" id="QHW33427.1"/>
    </source>
</evidence>
<reference evidence="4 5" key="1">
    <citation type="submission" date="2020-02" db="EMBL/GenBank/DDBJ databases">
        <title>Paenibacillus sp. nov., isolated from rhizosphere soil of tomato.</title>
        <authorList>
            <person name="Weon H.-Y."/>
            <person name="Lee S.A."/>
        </authorList>
    </citation>
    <scope>NUCLEOTIDE SEQUENCE [LARGE SCALE GENOMIC DNA]</scope>
    <source>
        <strain evidence="4 5">14171R-81</strain>
    </source>
</reference>
<keyword evidence="1 4" id="KW-0808">Transferase</keyword>
<evidence type="ECO:0000259" key="3">
    <source>
        <dbReference type="PROSITE" id="PS51186"/>
    </source>
</evidence>
<dbReference type="Pfam" id="PF00583">
    <property type="entry name" value="Acetyltransf_1"/>
    <property type="match status" value="1"/>
</dbReference>
<proteinExistence type="predicted"/>
<dbReference type="SUPFAM" id="SSF55729">
    <property type="entry name" value="Acyl-CoA N-acyltransferases (Nat)"/>
    <property type="match status" value="1"/>
</dbReference>
<dbReference type="Proteomes" id="UP000479114">
    <property type="component" value="Chromosome"/>
</dbReference>
<dbReference type="PANTHER" id="PTHR43877:SF2">
    <property type="entry name" value="AMINOALKYLPHOSPHONATE N-ACETYLTRANSFERASE-RELATED"/>
    <property type="match status" value="1"/>
</dbReference>
<dbReference type="PANTHER" id="PTHR43877">
    <property type="entry name" value="AMINOALKYLPHOSPHONATE N-ACETYLTRANSFERASE-RELATED-RELATED"/>
    <property type="match status" value="1"/>
</dbReference>
<accession>A0A6C0P4P9</accession>
<evidence type="ECO:0000313" key="5">
    <source>
        <dbReference type="Proteomes" id="UP000479114"/>
    </source>
</evidence>
<dbReference type="EMBL" id="CP048286">
    <property type="protein sequence ID" value="QHW33427.1"/>
    <property type="molecule type" value="Genomic_DNA"/>
</dbReference>
<protein>
    <submittedName>
        <fullName evidence="4">GNAT family N-acetyltransferase</fullName>
    </submittedName>
</protein>
<dbReference type="AlphaFoldDB" id="A0A6C0P4P9"/>
<dbReference type="KEGG" id="prz:GZH47_23280"/>
<name>A0A6C0P4P9_9BACL</name>
<keyword evidence="5" id="KW-1185">Reference proteome</keyword>
<feature type="domain" description="N-acetyltransferase" evidence="3">
    <location>
        <begin position="20"/>
        <end position="173"/>
    </location>
</feature>
<dbReference type="PROSITE" id="PS51186">
    <property type="entry name" value="GNAT"/>
    <property type="match status" value="1"/>
</dbReference>
<dbReference type="RefSeq" id="WP_162643419.1">
    <property type="nucleotide sequence ID" value="NZ_CP048286.1"/>
</dbReference>
<dbReference type="InterPro" id="IPR000182">
    <property type="entry name" value="GNAT_dom"/>
</dbReference>
<evidence type="ECO:0000256" key="2">
    <source>
        <dbReference type="ARBA" id="ARBA00023315"/>
    </source>
</evidence>
<evidence type="ECO:0000256" key="1">
    <source>
        <dbReference type="ARBA" id="ARBA00022679"/>
    </source>
</evidence>
<keyword evidence="2" id="KW-0012">Acyltransferase</keyword>
<dbReference type="Gene3D" id="3.40.630.30">
    <property type="match status" value="1"/>
</dbReference>
<dbReference type="InterPro" id="IPR050832">
    <property type="entry name" value="Bact_Acetyltransf"/>
</dbReference>